<dbReference type="InterPro" id="IPR029787">
    <property type="entry name" value="Nucleotide_cyclase"/>
</dbReference>
<evidence type="ECO:0000256" key="14">
    <source>
        <dbReference type="ARBA" id="ARBA00023136"/>
    </source>
</evidence>
<dbReference type="GO" id="GO:0006171">
    <property type="term" value="P:cAMP biosynthetic process"/>
    <property type="evidence" value="ECO:0007669"/>
    <property type="project" value="UniProtKB-KW"/>
</dbReference>
<feature type="region of interest" description="Disordered" evidence="18">
    <location>
        <begin position="1657"/>
        <end position="1775"/>
    </location>
</feature>
<dbReference type="GO" id="GO:0005524">
    <property type="term" value="F:ATP binding"/>
    <property type="evidence" value="ECO:0007669"/>
    <property type="project" value="UniProtKB-KW"/>
</dbReference>
<comment type="subcellular location">
    <subcellularLocation>
        <location evidence="3">Membrane</location>
        <topology evidence="3">Multi-pass membrane protein</topology>
    </subcellularLocation>
</comment>
<evidence type="ECO:0000313" key="22">
    <source>
        <dbReference type="RefSeq" id="XP_026683392.1"/>
    </source>
</evidence>
<name>A0A3Q0J4H6_DIACI</name>
<evidence type="ECO:0000259" key="20">
    <source>
        <dbReference type="PROSITE" id="PS50125"/>
    </source>
</evidence>
<feature type="region of interest" description="Disordered" evidence="18">
    <location>
        <begin position="1880"/>
        <end position="1904"/>
    </location>
</feature>
<evidence type="ECO:0000256" key="7">
    <source>
        <dbReference type="ARBA" id="ARBA00022723"/>
    </source>
</evidence>
<dbReference type="Gene3D" id="3.30.70.1230">
    <property type="entry name" value="Nucleotide cyclase"/>
    <property type="match status" value="3"/>
</dbReference>
<evidence type="ECO:0000256" key="1">
    <source>
        <dbReference type="ARBA" id="ARBA00001593"/>
    </source>
</evidence>
<keyword evidence="13" id="KW-0115">cAMP biosynthesis</keyword>
<sequence>RILVLLNKPDEALLIAERGRTRTFVDLLIQRQGHGSLLNQAATPSCLMDLVNKQKACVLYYSLTAGYLYSWLIVPGKGIVKFHETSLSSDVPHMAAKILLRALYSALLQGCRIGRALNEAMQTVQHTKHFAHPINWAGYLLIGSDIRLSTKMVANMVVLVGGNIIGILLHTMMEHAQRKAFLDTRNCIAARLEMEDENEKLERLLLSVLPQHVAMEMKNDIISPVEGQFHKIYIQRHENDNHCLRIKILGDCYYCVSGLPEPRSDHAHCCVEMGLDMIDAIASVVEATDVTLNMRVGIHSGRVLCGVLGLKKWQYDVWSNDVTLANNMEAGGEPGRVHITQSTLDSLGGEYEVEGGHGGTRNQYLRDNHVTTYFIVPPARRRKPVLFNSLHVRSALGAAHKRKLSFKNVSNVVVQLLHSIKYSMEVPFSNMAAVIGSVIPLHITSVVYVLMFLVAVIIHGRQAKVTDKFKRPFKKRHSSVYHTPSNRVNKYLSQAIEARSVDREKSTHVNLFTLVFKQSHKEEQYSNDPDYTFTSCLACSLLLLVFIGVLQAVILPRTIILLILFLTAFVWIAVVLMLLLAVRLKWILWDISQSCVLRLAITVFTIVLVYTVAQVNVFTCREDVPCLVPTNTTHTIIWSSTNIDHRACPLPQYIILSCCLGYLAVALFLRLKIVIKIGLLSFMSVVYILLIELSHRTLFTCYDNKVQSVIPLHITSVVYVLMFLVAVIIHGRQVEWTGRLDFLWQVQACEEKKEMDALQHSNKRILFNLLPSHVAMHFLDNQFRSNMNTLSQDLYHQSYSKVGVVFASITNYHEFYMELDGNNQGVECLRLLNEIIADFDELLGEDRFRAIDKIKTVGSTYMAAVGLMPDYRILDEDETSPGAYLSTLVEFVFAMRDKLIVINENSYNNFMLRVGINIGPVVAGVIGARKPQYDIWGNTVNVASRMDSTGLPNHTQVTEEVYQVLKNYPYEFQCRGKVKVKGKGDMTTYFLTDRKQPGTMRVEELTSLRGGAGLVYQVLKNYPYEFQCRGKVKVKGKGDMTTYFLTDRKQPGTMRVEELTSLRGGAGLGLMYGGVATPLTLLHQLQQNQPESKPMKQLRSVPPPPPVRSSNVHRGPEFEPLLPPRALSDVNSVNYDLCYGNPDHRNDDDNTSLSSRASSRVFDSDALVSVDSLSVLYDSEYEDPLRYAPIHLPPVGQDEHSIANIRSVSQSITRNFGQPPPSVPSESDSDVYFEYAISVRRGAKIPIEECRNHKSQRNKINQWKYLCIEGNSNAGVRILPRNSSGAKLHKDSGSHPPPLPPHKGVTQVFQPDSLSLFPAGYASFQQAPLLPPTPQQYRVHSSADEISSLNHSPSISSSDESYSKTTDASPSPSPPPQTTHHDASKWLFPSDIQVSLIQTLSQTNLEVCGALSDVNSVNYDLCYGNPDHRNDDDNTSLSSRASSRVFDSDALVSVDSLSVLYDSEYEDPLRYAPIHLPPVGQDEHSIANIRSVSQSITRNFGQPPPSVPSETSSRVFDSDALVSVDSLSVLYDSEYEDPLRYAPIHLPPVGQDEHSIANIRSVSQSITRNFGQPPPSVPSEKDSPYRNRTGTGSNPRSKEKMSPSQLMALAAGASTTLESIAYGESHRGDSCASFEFKSKAEPHRGDSCASFEFKSKAAPRVKRTASIEKRCEYERKPPSEAKNRSSNSSNEKDDNSAASNSNSTRSSKKDGCSQTELPRESQSPPPSQNTSKTQHNTSTSSENFERQIRKLLDDQNLIRNNPGKSGPAGPPDGRYVSLDTIEAVQEMAKQQELELAWASSPVTVPERYVSIHSPMASGSSHGDELHQHLLRTQTPPLPRVSTPAGLKLGPSPTTPKENSELNRGLKNRLLFLKTFGVTTQGPDIGHLGEDSELDEEKLENKRFEEEEKEIAAEVERQEAEVRRILEKTSALAGVGVGGGGCETSSQSEWSDEDPSEPLLVDNQSTGYTTDDPALENLSIVHDAGLTDAEGSSFIIKKLALNRLSSSGHTRAAAGGFGYLKEWIWWAGLLTNRFQWLNIY</sequence>
<evidence type="ECO:0000256" key="2">
    <source>
        <dbReference type="ARBA" id="ARBA00001946"/>
    </source>
</evidence>
<feature type="transmembrane region" description="Helical" evidence="19">
    <location>
        <begin position="559"/>
        <end position="583"/>
    </location>
</feature>
<evidence type="ECO:0000313" key="21">
    <source>
        <dbReference type="Proteomes" id="UP000079169"/>
    </source>
</evidence>
<keyword evidence="10" id="KW-0067">ATP-binding</keyword>
<evidence type="ECO:0000256" key="12">
    <source>
        <dbReference type="ARBA" id="ARBA00022989"/>
    </source>
</evidence>
<dbReference type="PANTHER" id="PTHR45627:SF26">
    <property type="entry name" value="ADENYLATE CYCLASE TYPE 1"/>
    <property type="match status" value="1"/>
</dbReference>
<feature type="compositionally biased region" description="Basic and acidic residues" evidence="18">
    <location>
        <begin position="1665"/>
        <end position="1683"/>
    </location>
</feature>
<dbReference type="FunFam" id="3.30.70.1230:FF:000001">
    <property type="entry name" value="Adenylate cyclase"/>
    <property type="match status" value="1"/>
</dbReference>
<dbReference type="PROSITE" id="PS00452">
    <property type="entry name" value="GUANYLATE_CYCLASE_1"/>
    <property type="match status" value="2"/>
</dbReference>
<evidence type="ECO:0000256" key="18">
    <source>
        <dbReference type="SAM" id="MobiDB-lite"/>
    </source>
</evidence>
<organism evidence="21 22">
    <name type="scientific">Diaphorina citri</name>
    <name type="common">Asian citrus psyllid</name>
    <dbReference type="NCBI Taxonomy" id="121845"/>
    <lineage>
        <taxon>Eukaryota</taxon>
        <taxon>Metazoa</taxon>
        <taxon>Ecdysozoa</taxon>
        <taxon>Arthropoda</taxon>
        <taxon>Hexapoda</taxon>
        <taxon>Insecta</taxon>
        <taxon>Pterygota</taxon>
        <taxon>Neoptera</taxon>
        <taxon>Paraneoptera</taxon>
        <taxon>Hemiptera</taxon>
        <taxon>Sternorrhyncha</taxon>
        <taxon>Psylloidea</taxon>
        <taxon>Psyllidae</taxon>
        <taxon>Diaphorininae</taxon>
        <taxon>Diaphorina</taxon>
    </lineage>
</organism>
<evidence type="ECO:0000256" key="19">
    <source>
        <dbReference type="SAM" id="Phobius"/>
    </source>
</evidence>
<feature type="non-terminal residue" evidence="22">
    <location>
        <position position="1"/>
    </location>
</feature>
<protein>
    <recommendedName>
        <fullName evidence="5">adenylate cyclase</fullName>
        <ecNumber evidence="5">4.6.1.1</ecNumber>
    </recommendedName>
</protein>
<comment type="similarity">
    <text evidence="4">Belongs to the NIPA family.</text>
</comment>
<dbReference type="SMART" id="SM00044">
    <property type="entry name" value="CYCc"/>
    <property type="match status" value="2"/>
</dbReference>
<proteinExistence type="inferred from homology"/>
<evidence type="ECO:0000256" key="5">
    <source>
        <dbReference type="ARBA" id="ARBA00012201"/>
    </source>
</evidence>
<dbReference type="GO" id="GO:0004016">
    <property type="term" value="F:adenylate cyclase activity"/>
    <property type="evidence" value="ECO:0007669"/>
    <property type="project" value="UniProtKB-EC"/>
</dbReference>
<feature type="transmembrane region" description="Helical" evidence="19">
    <location>
        <begin position="673"/>
        <end position="690"/>
    </location>
</feature>
<dbReference type="GeneID" id="103514692"/>
<evidence type="ECO:0000256" key="8">
    <source>
        <dbReference type="ARBA" id="ARBA00022737"/>
    </source>
</evidence>
<evidence type="ECO:0000256" key="4">
    <source>
        <dbReference type="ARBA" id="ARBA00007230"/>
    </source>
</evidence>
<dbReference type="SUPFAM" id="SSF55073">
    <property type="entry name" value="Nucleotide cyclase"/>
    <property type="match status" value="2"/>
</dbReference>
<dbReference type="Proteomes" id="UP000079169">
    <property type="component" value="Unplaced"/>
</dbReference>
<dbReference type="FunFam" id="3.30.70.1230:FF:000116">
    <property type="entry name" value="Uncharacterized protein"/>
    <property type="match status" value="1"/>
</dbReference>
<dbReference type="PROSITE" id="PS50125">
    <property type="entry name" value="GUANYLATE_CYCLASE_2"/>
    <property type="match status" value="2"/>
</dbReference>
<dbReference type="PANTHER" id="PTHR45627">
    <property type="entry name" value="ADENYLATE CYCLASE TYPE 1"/>
    <property type="match status" value="1"/>
</dbReference>
<dbReference type="InterPro" id="IPR032628">
    <property type="entry name" value="AC_N"/>
</dbReference>
<keyword evidence="7" id="KW-0479">Metal-binding</keyword>
<dbReference type="InterPro" id="IPR009398">
    <property type="entry name" value="Adcy_conserved_dom"/>
</dbReference>
<evidence type="ECO:0000256" key="13">
    <source>
        <dbReference type="ARBA" id="ARBA00022998"/>
    </source>
</evidence>
<feature type="transmembrane region" description="Helical" evidence="19">
    <location>
        <begin position="531"/>
        <end position="553"/>
    </location>
</feature>
<feature type="region of interest" description="Disordered" evidence="18">
    <location>
        <begin position="1566"/>
        <end position="1605"/>
    </location>
</feature>
<dbReference type="InterPro" id="IPR018297">
    <property type="entry name" value="A/G_cyclase_CS"/>
</dbReference>
<keyword evidence="12 19" id="KW-1133">Transmembrane helix</keyword>
<dbReference type="InterPro" id="IPR001054">
    <property type="entry name" value="A/G_cyclase"/>
</dbReference>
<dbReference type="CDD" id="cd07302">
    <property type="entry name" value="CHD"/>
    <property type="match status" value="2"/>
</dbReference>
<feature type="region of interest" description="Disordered" evidence="18">
    <location>
        <begin position="1283"/>
        <end position="1307"/>
    </location>
</feature>
<feature type="transmembrane region" description="Helical" evidence="19">
    <location>
        <begin position="431"/>
        <end position="458"/>
    </location>
</feature>
<feature type="region of interest" description="Disordered" evidence="18">
    <location>
        <begin position="1935"/>
        <end position="1955"/>
    </location>
</feature>
<dbReference type="GO" id="GO:0005886">
    <property type="term" value="C:plasma membrane"/>
    <property type="evidence" value="ECO:0007669"/>
    <property type="project" value="InterPro"/>
</dbReference>
<evidence type="ECO:0000256" key="6">
    <source>
        <dbReference type="ARBA" id="ARBA00022692"/>
    </source>
</evidence>
<dbReference type="Pfam" id="PF00211">
    <property type="entry name" value="Guanylate_cyc"/>
    <property type="match status" value="2"/>
</dbReference>
<dbReference type="Pfam" id="PF16214">
    <property type="entry name" value="AC_N"/>
    <property type="match status" value="1"/>
</dbReference>
<dbReference type="GO" id="GO:0046872">
    <property type="term" value="F:metal ion binding"/>
    <property type="evidence" value="ECO:0007669"/>
    <property type="project" value="UniProtKB-KW"/>
</dbReference>
<feature type="domain" description="Guanylate cyclase" evidence="20">
    <location>
        <begin position="803"/>
        <end position="947"/>
    </location>
</feature>
<evidence type="ECO:0000256" key="3">
    <source>
        <dbReference type="ARBA" id="ARBA00004141"/>
    </source>
</evidence>
<feature type="transmembrane region" description="Helical" evidence="19">
    <location>
        <begin position="650"/>
        <end position="668"/>
    </location>
</feature>
<evidence type="ECO:0000256" key="17">
    <source>
        <dbReference type="RuleBase" id="RU000405"/>
    </source>
</evidence>
<keyword evidence="16 17" id="KW-0456">Lyase</keyword>
<evidence type="ECO:0000256" key="10">
    <source>
        <dbReference type="ARBA" id="ARBA00022840"/>
    </source>
</evidence>
<feature type="region of interest" description="Disordered" evidence="18">
    <location>
        <begin position="1328"/>
        <end position="1383"/>
    </location>
</feature>
<feature type="transmembrane region" description="Helical" evidence="19">
    <location>
        <begin position="710"/>
        <end position="729"/>
    </location>
</feature>
<evidence type="ECO:0000256" key="11">
    <source>
        <dbReference type="ARBA" id="ARBA00022842"/>
    </source>
</evidence>
<keyword evidence="14 19" id="KW-0472">Membrane</keyword>
<keyword evidence="9" id="KW-0547">Nucleotide-binding</keyword>
<dbReference type="EC" id="4.6.1.1" evidence="5"/>
<dbReference type="InterPro" id="IPR008521">
    <property type="entry name" value="Mg_trans_NIPA"/>
</dbReference>
<evidence type="ECO:0000256" key="15">
    <source>
        <dbReference type="ARBA" id="ARBA00023180"/>
    </source>
</evidence>
<dbReference type="STRING" id="121845.A0A3Q0J4H6"/>
<keyword evidence="11" id="KW-0460">Magnesium</keyword>
<feature type="region of interest" description="Disordered" evidence="18">
    <location>
        <begin position="1088"/>
        <end position="1125"/>
    </location>
</feature>
<accession>A0A3Q0J4H6</accession>
<gene>
    <name evidence="22" type="primary">LOC103514692</name>
</gene>
<keyword evidence="8" id="KW-0677">Repeat</keyword>
<feature type="compositionally biased region" description="Basic and acidic residues" evidence="18">
    <location>
        <begin position="1743"/>
        <end position="1753"/>
    </location>
</feature>
<feature type="region of interest" description="Disordered" evidence="18">
    <location>
        <begin position="1834"/>
        <end position="1862"/>
    </location>
</feature>
<dbReference type="GO" id="GO:0007189">
    <property type="term" value="P:adenylate cyclase-activating G protein-coupled receptor signaling pathway"/>
    <property type="evidence" value="ECO:0007669"/>
    <property type="project" value="TreeGrafter"/>
</dbReference>
<keyword evidence="15" id="KW-0325">Glycoprotein</keyword>
<feature type="transmembrane region" description="Helical" evidence="19">
    <location>
        <begin position="595"/>
        <end position="613"/>
    </location>
</feature>
<comment type="cofactor">
    <cofactor evidence="2">
        <name>Mg(2+)</name>
        <dbReference type="ChEBI" id="CHEBI:18420"/>
    </cofactor>
</comment>
<dbReference type="GO" id="GO:0035556">
    <property type="term" value="P:intracellular signal transduction"/>
    <property type="evidence" value="ECO:0007669"/>
    <property type="project" value="InterPro"/>
</dbReference>
<feature type="compositionally biased region" description="Polar residues" evidence="18">
    <location>
        <begin position="1712"/>
        <end position="1742"/>
    </location>
</feature>
<evidence type="ECO:0000256" key="9">
    <source>
        <dbReference type="ARBA" id="ARBA00022741"/>
    </source>
</evidence>
<dbReference type="RefSeq" id="XP_026683392.1">
    <property type="nucleotide sequence ID" value="XM_026827591.1"/>
</dbReference>
<keyword evidence="21" id="KW-1185">Reference proteome</keyword>
<dbReference type="PaxDb" id="121845-A0A3Q0J4H6"/>
<keyword evidence="6 19" id="KW-0812">Transmembrane</keyword>
<comment type="catalytic activity">
    <reaction evidence="1">
        <text>ATP = 3',5'-cyclic AMP + diphosphate</text>
        <dbReference type="Rhea" id="RHEA:15389"/>
        <dbReference type="ChEBI" id="CHEBI:30616"/>
        <dbReference type="ChEBI" id="CHEBI:33019"/>
        <dbReference type="ChEBI" id="CHEBI:58165"/>
        <dbReference type="EC" id="4.6.1.1"/>
    </reaction>
</comment>
<feature type="domain" description="Guanylate cyclase" evidence="20">
    <location>
        <begin position="178"/>
        <end position="329"/>
    </location>
</feature>
<feature type="compositionally biased region" description="Low complexity" evidence="18">
    <location>
        <begin position="1347"/>
        <end position="1360"/>
    </location>
</feature>
<dbReference type="Pfam" id="PF05653">
    <property type="entry name" value="Mg_trans_NIPA"/>
    <property type="match status" value="1"/>
</dbReference>
<dbReference type="Pfam" id="PF06327">
    <property type="entry name" value="Adcy_cons_dom"/>
    <property type="match status" value="1"/>
</dbReference>
<comment type="similarity">
    <text evidence="17">Belongs to the adenylyl cyclase class-4/guanylyl cyclase family.</text>
</comment>
<dbReference type="KEGG" id="dci:103514692"/>
<evidence type="ECO:0000256" key="16">
    <source>
        <dbReference type="ARBA" id="ARBA00023239"/>
    </source>
</evidence>
<feature type="compositionally biased region" description="Low complexity" evidence="18">
    <location>
        <begin position="1696"/>
        <end position="1705"/>
    </location>
</feature>
<reference evidence="22" key="1">
    <citation type="submission" date="2025-08" db="UniProtKB">
        <authorList>
            <consortium name="RefSeq"/>
        </authorList>
    </citation>
    <scope>IDENTIFICATION</scope>
</reference>
<feature type="compositionally biased region" description="Polar residues" evidence="18">
    <location>
        <begin position="1586"/>
        <end position="1595"/>
    </location>
</feature>
<dbReference type="GO" id="GO:0015095">
    <property type="term" value="F:magnesium ion transmembrane transporter activity"/>
    <property type="evidence" value="ECO:0007669"/>
    <property type="project" value="InterPro"/>
</dbReference>